<dbReference type="PANTHER" id="PTHR37809:SF1">
    <property type="entry name" value="RIBOSOMAL PROTEIN S12 METHYLTHIOTRANSFERASE ACCESSORY FACTOR YCAO"/>
    <property type="match status" value="1"/>
</dbReference>
<dbReference type="Gene3D" id="3.30.40.250">
    <property type="match status" value="1"/>
</dbReference>
<dbReference type="AlphaFoldDB" id="A0A372FYJ8"/>
<accession>A0A372FYJ8</accession>
<comment type="caution">
    <text evidence="2">The sequence shown here is derived from an EMBL/GenBank/DDBJ whole genome shotgun (WGS) entry which is preliminary data.</text>
</comment>
<dbReference type="Proteomes" id="UP000262621">
    <property type="component" value="Unassembled WGS sequence"/>
</dbReference>
<dbReference type="Gene3D" id="3.30.1330.230">
    <property type="match status" value="1"/>
</dbReference>
<dbReference type="EMBL" id="QVFU01000013">
    <property type="protein sequence ID" value="RFS45887.1"/>
    <property type="molecule type" value="Genomic_DNA"/>
</dbReference>
<dbReference type="PROSITE" id="PS51664">
    <property type="entry name" value="YCAO"/>
    <property type="match status" value="1"/>
</dbReference>
<keyword evidence="3" id="KW-1185">Reference proteome</keyword>
<gene>
    <name evidence="2" type="ORF">D0Q02_14890</name>
</gene>
<feature type="domain" description="YcaO" evidence="1">
    <location>
        <begin position="61"/>
        <end position="436"/>
    </location>
</feature>
<dbReference type="Gene3D" id="3.30.160.660">
    <property type="match status" value="1"/>
</dbReference>
<dbReference type="RefSeq" id="WP_117228579.1">
    <property type="nucleotide sequence ID" value="NZ_CP061725.1"/>
</dbReference>
<evidence type="ECO:0000259" key="1">
    <source>
        <dbReference type="PROSITE" id="PS51664"/>
    </source>
</evidence>
<evidence type="ECO:0000313" key="3">
    <source>
        <dbReference type="Proteomes" id="UP000262621"/>
    </source>
</evidence>
<dbReference type="InterPro" id="IPR003776">
    <property type="entry name" value="YcaO-like_dom"/>
</dbReference>
<protein>
    <recommendedName>
        <fullName evidence="1">YcaO domain-containing protein</fullName>
    </recommendedName>
</protein>
<organism evidence="2 3">
    <name type="scientific">Micromonospora craniellae</name>
    <dbReference type="NCBI Taxonomy" id="2294034"/>
    <lineage>
        <taxon>Bacteria</taxon>
        <taxon>Bacillati</taxon>
        <taxon>Actinomycetota</taxon>
        <taxon>Actinomycetes</taxon>
        <taxon>Micromonosporales</taxon>
        <taxon>Micromonosporaceae</taxon>
        <taxon>Micromonospora</taxon>
    </lineage>
</organism>
<dbReference type="PANTHER" id="PTHR37809">
    <property type="entry name" value="RIBOSOMAL PROTEIN S12 METHYLTHIOTRANSFERASE ACCESSORY FACTOR YCAO"/>
    <property type="match status" value="1"/>
</dbReference>
<reference evidence="2 3" key="1">
    <citation type="submission" date="2018-08" db="EMBL/GenBank/DDBJ databases">
        <title>Verrucosispora craniellae sp. nov., isolated from a marine sponge in the South China Sea.</title>
        <authorList>
            <person name="Li L."/>
            <person name="Lin H.W."/>
        </authorList>
    </citation>
    <scope>NUCLEOTIDE SEQUENCE [LARGE SCALE GENOMIC DNA]</scope>
    <source>
        <strain evidence="2 3">LHW63014</strain>
    </source>
</reference>
<dbReference type="OrthoDB" id="2379922at2"/>
<evidence type="ECO:0000313" key="2">
    <source>
        <dbReference type="EMBL" id="RFS45887.1"/>
    </source>
</evidence>
<proteinExistence type="predicted"/>
<name>A0A372FYJ8_9ACTN</name>
<dbReference type="Pfam" id="PF02624">
    <property type="entry name" value="YcaO"/>
    <property type="match status" value="1"/>
</dbReference>
<sequence>MNGATPTPAVSRMLVDARCGIVRGIDGLALHPDLPSALKAAIASPSAYVPGAPAGHQASPGGAAWWQPEAAAMAALGETIERYCAHAVPAGLTMTSWNELHLQGTDAVDPHQLALYDDEQYAARGFPFTRFTRDDTVTWAAGSDTVTGAPVLVPASLVYFSPATRGRMPHLPVNAGLAAGHDLRDATLRALEETIERHCLATAWLAGAGFVDVGAPAWLVDVLGGTDLFELQVLHVPNPFALPVTVVLLRNSHSGLLGMGAALRPRRADAVAKAAAEAVVSYHAASQLDDEEILGGWLEGASSTALRPWRADRSYRQAYRADWRDVVDVFCHVQLYLDPAMWPPLRDRLSVTHAPDADRCVEAADREEYLKRLDAHGLRIVGVDLTTTDVRHAGLSAARVVVPGLRSTAPAAFPFLGGSWSLRRTGPACLLPLPHA</sequence>